<dbReference type="NCBIfam" id="TIGR00205">
    <property type="entry name" value="fliE"/>
    <property type="match status" value="1"/>
</dbReference>
<dbReference type="AlphaFoldDB" id="A0AAU8ICW6"/>
<dbReference type="Pfam" id="PF02049">
    <property type="entry name" value="FliE"/>
    <property type="match status" value="1"/>
</dbReference>
<evidence type="ECO:0000256" key="2">
    <source>
        <dbReference type="ARBA" id="ARBA00009272"/>
    </source>
</evidence>
<evidence type="ECO:0000313" key="6">
    <source>
        <dbReference type="EMBL" id="XCJ16041.1"/>
    </source>
</evidence>
<dbReference type="GO" id="GO:0071973">
    <property type="term" value="P:bacterial-type flagellum-dependent cell motility"/>
    <property type="evidence" value="ECO:0007669"/>
    <property type="project" value="InterPro"/>
</dbReference>
<dbReference type="HAMAP" id="MF_00724">
    <property type="entry name" value="FliE"/>
    <property type="match status" value="1"/>
</dbReference>
<organism evidence="6">
    <name type="scientific">Sporolactobacillus sp. Y61</name>
    <dbReference type="NCBI Taxonomy" id="3160863"/>
    <lineage>
        <taxon>Bacteria</taxon>
        <taxon>Bacillati</taxon>
        <taxon>Bacillota</taxon>
        <taxon>Bacilli</taxon>
        <taxon>Bacillales</taxon>
        <taxon>Sporolactobacillaceae</taxon>
        <taxon>Sporolactobacillus</taxon>
    </lineage>
</organism>
<protein>
    <recommendedName>
        <fullName evidence="4 5">Flagellar hook-basal body complex protein FliE</fullName>
    </recommendedName>
</protein>
<name>A0AAU8ICW6_9BACL</name>
<proteinExistence type="inferred from homology"/>
<dbReference type="PANTHER" id="PTHR34653:SF1">
    <property type="entry name" value="FLAGELLAR HOOK-BASAL BODY COMPLEX PROTEIN FLIE"/>
    <property type="match status" value="1"/>
</dbReference>
<evidence type="ECO:0000256" key="3">
    <source>
        <dbReference type="ARBA" id="ARBA00023143"/>
    </source>
</evidence>
<dbReference type="GO" id="GO:0005198">
    <property type="term" value="F:structural molecule activity"/>
    <property type="evidence" value="ECO:0007669"/>
    <property type="project" value="UniProtKB-UniRule"/>
</dbReference>
<dbReference type="EMBL" id="CP159510">
    <property type="protein sequence ID" value="XCJ16041.1"/>
    <property type="molecule type" value="Genomic_DNA"/>
</dbReference>
<evidence type="ECO:0000256" key="4">
    <source>
        <dbReference type="HAMAP-Rule" id="MF_00724"/>
    </source>
</evidence>
<dbReference type="PRINTS" id="PR01006">
    <property type="entry name" value="FLGHOOKFLIE"/>
</dbReference>
<sequence>MEITPVNLVNSAEKAAASKPNSAASFQQSFASSLKDALNSVNESEQTANHMVTDLARGAGTEDLHTVMIAMQKADILLRTTVQVRDRVIGAYQEIMRMQI</sequence>
<evidence type="ECO:0000256" key="5">
    <source>
        <dbReference type="NCBIfam" id="TIGR00205"/>
    </source>
</evidence>
<dbReference type="PANTHER" id="PTHR34653">
    <property type="match status" value="1"/>
</dbReference>
<accession>A0AAU8ICW6</accession>
<dbReference type="GO" id="GO:0003774">
    <property type="term" value="F:cytoskeletal motor activity"/>
    <property type="evidence" value="ECO:0007669"/>
    <property type="project" value="InterPro"/>
</dbReference>
<dbReference type="InterPro" id="IPR001624">
    <property type="entry name" value="FliE"/>
</dbReference>
<evidence type="ECO:0000256" key="1">
    <source>
        <dbReference type="ARBA" id="ARBA00004117"/>
    </source>
</evidence>
<reference evidence="6" key="1">
    <citation type="submission" date="2024-06" db="EMBL/GenBank/DDBJ databases">
        <authorList>
            <person name="Fan A."/>
            <person name="Zhang F.Y."/>
            <person name="Zhang L."/>
        </authorList>
    </citation>
    <scope>NUCLEOTIDE SEQUENCE</scope>
    <source>
        <strain evidence="6">Y61</strain>
    </source>
</reference>
<comment type="similarity">
    <text evidence="2 4">Belongs to the FliE family.</text>
</comment>
<keyword evidence="3 4" id="KW-0975">Bacterial flagellum</keyword>
<keyword evidence="6" id="KW-0966">Cell projection</keyword>
<dbReference type="GO" id="GO:0009425">
    <property type="term" value="C:bacterial-type flagellum basal body"/>
    <property type="evidence" value="ECO:0007669"/>
    <property type="project" value="UniProtKB-SubCell"/>
</dbReference>
<gene>
    <name evidence="4 6" type="primary">fliE</name>
    <name evidence="6" type="ORF">ABNN70_10045</name>
</gene>
<keyword evidence="6" id="KW-0969">Cilium</keyword>
<keyword evidence="6" id="KW-0282">Flagellum</keyword>
<comment type="subcellular location">
    <subcellularLocation>
        <location evidence="1 4">Bacterial flagellum basal body</location>
    </subcellularLocation>
</comment>
<dbReference type="RefSeq" id="WP_353947710.1">
    <property type="nucleotide sequence ID" value="NZ_CP159510.1"/>
</dbReference>